<gene>
    <name evidence="3" type="ORF">AVEN_182264_1</name>
    <name evidence="2" type="ORF">AVEN_228127_1</name>
</gene>
<evidence type="ECO:0000256" key="1">
    <source>
        <dbReference type="SAM" id="MobiDB-lite"/>
    </source>
</evidence>
<feature type="compositionally biased region" description="Low complexity" evidence="1">
    <location>
        <begin position="1"/>
        <end position="13"/>
    </location>
</feature>
<organism evidence="2 4">
    <name type="scientific">Araneus ventricosus</name>
    <name type="common">Orbweaver spider</name>
    <name type="synonym">Epeira ventricosa</name>
    <dbReference type="NCBI Taxonomy" id="182803"/>
    <lineage>
        <taxon>Eukaryota</taxon>
        <taxon>Metazoa</taxon>
        <taxon>Ecdysozoa</taxon>
        <taxon>Arthropoda</taxon>
        <taxon>Chelicerata</taxon>
        <taxon>Arachnida</taxon>
        <taxon>Araneae</taxon>
        <taxon>Araneomorphae</taxon>
        <taxon>Entelegynae</taxon>
        <taxon>Araneoidea</taxon>
        <taxon>Araneidae</taxon>
        <taxon>Araneus</taxon>
    </lineage>
</organism>
<feature type="region of interest" description="Disordered" evidence="1">
    <location>
        <begin position="57"/>
        <end position="83"/>
    </location>
</feature>
<keyword evidence="4" id="KW-1185">Reference proteome</keyword>
<accession>A0A4Y2QTB3</accession>
<protein>
    <submittedName>
        <fullName evidence="2">Uncharacterized protein</fullName>
    </submittedName>
</protein>
<dbReference type="Proteomes" id="UP000499080">
    <property type="component" value="Unassembled WGS sequence"/>
</dbReference>
<evidence type="ECO:0000313" key="2">
    <source>
        <dbReference type="EMBL" id="GBN66632.1"/>
    </source>
</evidence>
<feature type="compositionally biased region" description="Polar residues" evidence="1">
    <location>
        <begin position="73"/>
        <end position="83"/>
    </location>
</feature>
<feature type="region of interest" description="Disordered" evidence="1">
    <location>
        <begin position="1"/>
        <end position="26"/>
    </location>
</feature>
<comment type="caution">
    <text evidence="2">The sequence shown here is derived from an EMBL/GenBank/DDBJ whole genome shotgun (WGS) entry which is preliminary data.</text>
</comment>
<evidence type="ECO:0000313" key="4">
    <source>
        <dbReference type="Proteomes" id="UP000499080"/>
    </source>
</evidence>
<dbReference type="OrthoDB" id="6467478at2759"/>
<dbReference type="EMBL" id="BGPR01223158">
    <property type="protein sequence ID" value="GBN66761.1"/>
    <property type="molecule type" value="Genomic_DNA"/>
</dbReference>
<dbReference type="EMBL" id="BGPR01223098">
    <property type="protein sequence ID" value="GBN66632.1"/>
    <property type="molecule type" value="Genomic_DNA"/>
</dbReference>
<sequence>MHGGSSVESGFESGAHRLQSRGLTTKPRIAPTINLLRFLRRLCRERITNVPIRIRFRPRMDQCSTTDDYDSPPSRSATQPSQL</sequence>
<name>A0A4Y2QTB3_ARAVE</name>
<reference evidence="2 4" key="1">
    <citation type="journal article" date="2019" name="Sci. Rep.">
        <title>Orb-weaving spider Araneus ventricosus genome elucidates the spidroin gene catalogue.</title>
        <authorList>
            <person name="Kono N."/>
            <person name="Nakamura H."/>
            <person name="Ohtoshi R."/>
            <person name="Moran D.A.P."/>
            <person name="Shinohara A."/>
            <person name="Yoshida Y."/>
            <person name="Fujiwara M."/>
            <person name="Mori M."/>
            <person name="Tomita M."/>
            <person name="Arakawa K."/>
        </authorList>
    </citation>
    <scope>NUCLEOTIDE SEQUENCE [LARGE SCALE GENOMIC DNA]</scope>
</reference>
<evidence type="ECO:0000313" key="3">
    <source>
        <dbReference type="EMBL" id="GBN66761.1"/>
    </source>
</evidence>
<proteinExistence type="predicted"/>
<dbReference type="AlphaFoldDB" id="A0A4Y2QTB3"/>